<proteinExistence type="predicted"/>
<sequence>MAYQVLPRRLLTSSALPSKRITLMTIVPHRPIVTTQNGPSEAQLQPHQEQDLYNRDQGYTPIESFSVYHAGQDTHHSHHHSPSKPDIFSPTVNTIFDE</sequence>
<dbReference type="EMBL" id="LT554889">
    <property type="protein sequence ID" value="SAM08246.1"/>
    <property type="molecule type" value="Genomic_DNA"/>
</dbReference>
<organism evidence="2">
    <name type="scientific">Absidia glauca</name>
    <name type="common">Pin mould</name>
    <dbReference type="NCBI Taxonomy" id="4829"/>
    <lineage>
        <taxon>Eukaryota</taxon>
        <taxon>Fungi</taxon>
        <taxon>Fungi incertae sedis</taxon>
        <taxon>Mucoromycota</taxon>
        <taxon>Mucoromycotina</taxon>
        <taxon>Mucoromycetes</taxon>
        <taxon>Mucorales</taxon>
        <taxon>Cunninghamellaceae</taxon>
        <taxon>Absidia</taxon>
    </lineage>
</organism>
<evidence type="ECO:0000256" key="1">
    <source>
        <dbReference type="SAM" id="MobiDB-lite"/>
    </source>
</evidence>
<protein>
    <submittedName>
        <fullName evidence="2">Uncharacterized protein</fullName>
    </submittedName>
</protein>
<name>A0A163K4N0_ABSGL</name>
<reference evidence="2" key="1">
    <citation type="submission" date="2016-04" db="EMBL/GenBank/DDBJ databases">
        <authorList>
            <person name="Evans L.H."/>
            <person name="Alamgir A."/>
            <person name="Owens N."/>
            <person name="Weber N.D."/>
            <person name="Virtaneva K."/>
            <person name="Barbian K."/>
            <person name="Babar A."/>
            <person name="Rosenke K."/>
        </authorList>
    </citation>
    <scope>NUCLEOTIDE SEQUENCE [LARGE SCALE GENOMIC DNA]</scope>
    <source>
        <strain evidence="2">CBS 101.48</strain>
    </source>
</reference>
<dbReference type="AlphaFoldDB" id="A0A163K4N0"/>
<evidence type="ECO:0000313" key="2">
    <source>
        <dbReference type="EMBL" id="SAM08246.1"/>
    </source>
</evidence>
<dbReference type="InParanoid" id="A0A163K4N0"/>
<feature type="region of interest" description="Disordered" evidence="1">
    <location>
        <begin position="70"/>
        <end position="98"/>
    </location>
</feature>
<dbReference type="OrthoDB" id="10581082at2759"/>
<dbReference type="Proteomes" id="UP000078561">
    <property type="component" value="Unassembled WGS sequence"/>
</dbReference>
<gene>
    <name evidence="2" type="primary">ABSGL_13908.1 scaffold 14340</name>
</gene>
<accession>A0A163K4N0</accession>
<keyword evidence="3" id="KW-1185">Reference proteome</keyword>
<evidence type="ECO:0000313" key="3">
    <source>
        <dbReference type="Proteomes" id="UP000078561"/>
    </source>
</evidence>